<accession>A0ACB9YUK2</accession>
<evidence type="ECO:0000313" key="2">
    <source>
        <dbReference type="Proteomes" id="UP001497700"/>
    </source>
</evidence>
<evidence type="ECO:0000313" key="1">
    <source>
        <dbReference type="EMBL" id="KAI4862872.1"/>
    </source>
</evidence>
<keyword evidence="2" id="KW-1185">Reference proteome</keyword>
<gene>
    <name evidence="1" type="ORF">F4820DRAFT_450604</name>
</gene>
<protein>
    <submittedName>
        <fullName evidence="1">Uncharacterized protein</fullName>
    </submittedName>
</protein>
<reference evidence="1 2" key="1">
    <citation type="journal article" date="2022" name="New Phytol.">
        <title>Ecological generalism drives hyperdiversity of secondary metabolite gene clusters in xylarialean endophytes.</title>
        <authorList>
            <person name="Franco M.E.E."/>
            <person name="Wisecaver J.H."/>
            <person name="Arnold A.E."/>
            <person name="Ju Y.M."/>
            <person name="Slot J.C."/>
            <person name="Ahrendt S."/>
            <person name="Moore L.P."/>
            <person name="Eastman K.E."/>
            <person name="Scott K."/>
            <person name="Konkel Z."/>
            <person name="Mondo S.J."/>
            <person name="Kuo A."/>
            <person name="Hayes R.D."/>
            <person name="Haridas S."/>
            <person name="Andreopoulos B."/>
            <person name="Riley R."/>
            <person name="LaButti K."/>
            <person name="Pangilinan J."/>
            <person name="Lipzen A."/>
            <person name="Amirebrahimi M."/>
            <person name="Yan J."/>
            <person name="Adam C."/>
            <person name="Keymanesh K."/>
            <person name="Ng V."/>
            <person name="Louie K."/>
            <person name="Northen T."/>
            <person name="Drula E."/>
            <person name="Henrissat B."/>
            <person name="Hsieh H.M."/>
            <person name="Youens-Clark K."/>
            <person name="Lutzoni F."/>
            <person name="Miadlikowska J."/>
            <person name="Eastwood D.C."/>
            <person name="Hamelin R.C."/>
            <person name="Grigoriev I.V."/>
            <person name="U'Ren J.M."/>
        </authorList>
    </citation>
    <scope>NUCLEOTIDE SEQUENCE [LARGE SCALE GENOMIC DNA]</scope>
    <source>
        <strain evidence="1 2">CBS 119005</strain>
    </source>
</reference>
<comment type="caution">
    <text evidence="1">The sequence shown here is derived from an EMBL/GenBank/DDBJ whole genome shotgun (WGS) entry which is preliminary data.</text>
</comment>
<dbReference type="Proteomes" id="UP001497700">
    <property type="component" value="Unassembled WGS sequence"/>
</dbReference>
<organism evidence="1 2">
    <name type="scientific">Hypoxylon rubiginosum</name>
    <dbReference type="NCBI Taxonomy" id="110542"/>
    <lineage>
        <taxon>Eukaryota</taxon>
        <taxon>Fungi</taxon>
        <taxon>Dikarya</taxon>
        <taxon>Ascomycota</taxon>
        <taxon>Pezizomycotina</taxon>
        <taxon>Sordariomycetes</taxon>
        <taxon>Xylariomycetidae</taxon>
        <taxon>Xylariales</taxon>
        <taxon>Hypoxylaceae</taxon>
        <taxon>Hypoxylon</taxon>
    </lineage>
</organism>
<sequence>MDLEMDWIEHPCVGPNSSSPLECAPRVDGNWAVPKVVYPISNHPIISLFNPGNDRAIPPIIGTIRGIVEQHSPAEDMPAGIDVLRIGYPSETQPPPVVLVITVKPSTITWQQGSLIAQKVLRVVHQCNSGLEDVHCEVFEADLVSHGAIISRGTIPEITQTTPTVPSDLDIPAVESNEGHSLFWPIQNDWPSGFFVNPKDFAVQFRHDLLNFTSYLGRPIVAPSENEGYGSSGLYLRLSKGEEGDKDTQSINVLVAARHVVCSVTNASIINQLDNPNNPTSIQVFQLPQQDANRIREKIQDYINSQTQAKNYLEAKAGAEALEPKQQQVYQMIARNIAQAENFLAHCVSVFDITKRHIGDVVASPVVSTLENKRRDWALIKLNRHVFGRGLLPNRVCIASLDEVSRRHLEATGSTLLVQGRRKNELEDMTGEMGDFLDITRYFTLKDLDKQGNLPVSRTDHHTSIEETIEKGCLHVYMVGPTTNGSSGALNRVYNYRWEGKHSVTTREYCVISSRAGSPFSQPGDSGSVVFTVLLDENKEASFATQATVGALGFLWGAFKPDPRKEYLQISYVTPFEDVKDTIEEFTGWLVHLP</sequence>
<proteinExistence type="predicted"/>
<name>A0ACB9YUK2_9PEZI</name>
<dbReference type="EMBL" id="MU393517">
    <property type="protein sequence ID" value="KAI4862872.1"/>
    <property type="molecule type" value="Genomic_DNA"/>
</dbReference>